<evidence type="ECO:0000313" key="1">
    <source>
        <dbReference type="EMBL" id="KAI3685850.1"/>
    </source>
</evidence>
<protein>
    <submittedName>
        <fullName evidence="1">Uncharacterized protein</fullName>
    </submittedName>
</protein>
<sequence>MSLIYVGANFVPSIWDAFQFTGATATVSVGFIFLAAVALRDSHGIATKKDRRVSWVMLILAVSSSMVAICSDIYSCCFFLH</sequence>
<proteinExistence type="predicted"/>
<dbReference type="Proteomes" id="UP001055879">
    <property type="component" value="Linkage Group LG12"/>
</dbReference>
<reference evidence="2" key="1">
    <citation type="journal article" date="2022" name="Mol. Ecol. Resour.">
        <title>The genomes of chicory, endive, great burdock and yacon provide insights into Asteraceae palaeo-polyploidization history and plant inulin production.</title>
        <authorList>
            <person name="Fan W."/>
            <person name="Wang S."/>
            <person name="Wang H."/>
            <person name="Wang A."/>
            <person name="Jiang F."/>
            <person name="Liu H."/>
            <person name="Zhao H."/>
            <person name="Xu D."/>
            <person name="Zhang Y."/>
        </authorList>
    </citation>
    <scope>NUCLEOTIDE SEQUENCE [LARGE SCALE GENOMIC DNA]</scope>
    <source>
        <strain evidence="2">cv. Niubang</strain>
    </source>
</reference>
<comment type="caution">
    <text evidence="1">The sequence shown here is derived from an EMBL/GenBank/DDBJ whole genome shotgun (WGS) entry which is preliminary data.</text>
</comment>
<accession>A0ACB8YK53</accession>
<keyword evidence="2" id="KW-1185">Reference proteome</keyword>
<reference evidence="1 2" key="2">
    <citation type="journal article" date="2022" name="Mol. Ecol. Resour.">
        <title>The genomes of chicory, endive, great burdock and yacon provide insights into Asteraceae paleo-polyploidization history and plant inulin production.</title>
        <authorList>
            <person name="Fan W."/>
            <person name="Wang S."/>
            <person name="Wang H."/>
            <person name="Wang A."/>
            <person name="Jiang F."/>
            <person name="Liu H."/>
            <person name="Zhao H."/>
            <person name="Xu D."/>
            <person name="Zhang Y."/>
        </authorList>
    </citation>
    <scope>NUCLEOTIDE SEQUENCE [LARGE SCALE GENOMIC DNA]</scope>
    <source>
        <strain evidence="2">cv. Niubang</strain>
    </source>
</reference>
<evidence type="ECO:0000313" key="2">
    <source>
        <dbReference type="Proteomes" id="UP001055879"/>
    </source>
</evidence>
<gene>
    <name evidence="1" type="ORF">L6452_35111</name>
</gene>
<organism evidence="1 2">
    <name type="scientific">Arctium lappa</name>
    <name type="common">Greater burdock</name>
    <name type="synonym">Lappa major</name>
    <dbReference type="NCBI Taxonomy" id="4217"/>
    <lineage>
        <taxon>Eukaryota</taxon>
        <taxon>Viridiplantae</taxon>
        <taxon>Streptophyta</taxon>
        <taxon>Embryophyta</taxon>
        <taxon>Tracheophyta</taxon>
        <taxon>Spermatophyta</taxon>
        <taxon>Magnoliopsida</taxon>
        <taxon>eudicotyledons</taxon>
        <taxon>Gunneridae</taxon>
        <taxon>Pentapetalae</taxon>
        <taxon>asterids</taxon>
        <taxon>campanulids</taxon>
        <taxon>Asterales</taxon>
        <taxon>Asteraceae</taxon>
        <taxon>Carduoideae</taxon>
        <taxon>Cardueae</taxon>
        <taxon>Arctiinae</taxon>
        <taxon>Arctium</taxon>
    </lineage>
</organism>
<name>A0ACB8YK53_ARCLA</name>
<dbReference type="EMBL" id="CM042058">
    <property type="protein sequence ID" value="KAI3685850.1"/>
    <property type="molecule type" value="Genomic_DNA"/>
</dbReference>